<dbReference type="AlphaFoldDB" id="A0A2I0QVW2"/>
<evidence type="ECO:0000313" key="4">
    <source>
        <dbReference type="Proteomes" id="UP000243524"/>
    </source>
</evidence>
<proteinExistence type="predicted"/>
<evidence type="ECO:0000256" key="1">
    <source>
        <dbReference type="SAM" id="MobiDB-lite"/>
    </source>
</evidence>
<feature type="compositionally biased region" description="Acidic residues" evidence="1">
    <location>
        <begin position="37"/>
        <end position="82"/>
    </location>
</feature>
<name>A0A2I0QVW2_9BACI</name>
<gene>
    <name evidence="3" type="ORF">CEY16_01580</name>
</gene>
<accession>A0A2I0QVW2</accession>
<organism evidence="3 4">
    <name type="scientific">Halalkalibacillus sediminis</name>
    <dbReference type="NCBI Taxonomy" id="2018042"/>
    <lineage>
        <taxon>Bacteria</taxon>
        <taxon>Bacillati</taxon>
        <taxon>Bacillota</taxon>
        <taxon>Bacilli</taxon>
        <taxon>Bacillales</taxon>
        <taxon>Bacillaceae</taxon>
        <taxon>Halalkalibacillus</taxon>
    </lineage>
</organism>
<reference evidence="3 4" key="1">
    <citation type="submission" date="2017-06" db="EMBL/GenBank/DDBJ databases">
        <title>the draft geome sequence of Illustriluteabacillus marina B3227.</title>
        <authorList>
            <person name="He R.-H."/>
            <person name="Du Z.-J."/>
        </authorList>
    </citation>
    <scope>NUCLEOTIDE SEQUENCE [LARGE SCALE GENOMIC DNA]</scope>
    <source>
        <strain evidence="3 4">B3227</strain>
    </source>
</reference>
<dbReference type="InterPro" id="IPR046720">
    <property type="entry name" value="DUF6612"/>
</dbReference>
<feature type="chain" id="PRO_5039493211" evidence="2">
    <location>
        <begin position="19"/>
        <end position="323"/>
    </location>
</feature>
<keyword evidence="2" id="KW-0732">Signal</keyword>
<dbReference type="OrthoDB" id="1957331at2"/>
<sequence length="323" mass="36483">MKKILLIFILLLVSILIACQEETISTEDEVDATTSEESGEEDGETSSGAEEENEEDDQGEEENEGEDQSEEVEDEDSSDDSNSDSGKNVLGDTDSILEKTAKAMEEVTSFKGVSEYYDDSTSNGVNEVSETLFTMEIVLSDPAKMHAEGESIMDSGEESMFEMYMAEGDLYIFADGNWFTMPTTSEYGSMYEQYKVFEEEQIDEYLKFSKHFSVTDQGDHYLLSFEGDHEDYKNVIMGASFGAQNETLKEHYENMQISNGSYEIKVDKDTFYMTEYSIEYEAETTGEIGEVKQYHKGTYKLSDFNAIDEITVPEEVVDNAQSF</sequence>
<dbReference type="Proteomes" id="UP000243524">
    <property type="component" value="Unassembled WGS sequence"/>
</dbReference>
<evidence type="ECO:0000256" key="2">
    <source>
        <dbReference type="SAM" id="SignalP"/>
    </source>
</evidence>
<dbReference type="Pfam" id="PF20316">
    <property type="entry name" value="DUF6612"/>
    <property type="match status" value="1"/>
</dbReference>
<dbReference type="RefSeq" id="WP_101330219.1">
    <property type="nucleotide sequence ID" value="NZ_PJNH01000001.1"/>
</dbReference>
<protein>
    <submittedName>
        <fullName evidence="3">Uncharacterized protein</fullName>
    </submittedName>
</protein>
<comment type="caution">
    <text evidence="3">The sequence shown here is derived from an EMBL/GenBank/DDBJ whole genome shotgun (WGS) entry which is preliminary data.</text>
</comment>
<feature type="region of interest" description="Disordered" evidence="1">
    <location>
        <begin position="26"/>
        <end position="92"/>
    </location>
</feature>
<dbReference type="EMBL" id="PJNH01000001">
    <property type="protein sequence ID" value="PKR78475.1"/>
    <property type="molecule type" value="Genomic_DNA"/>
</dbReference>
<feature type="signal peptide" evidence="2">
    <location>
        <begin position="1"/>
        <end position="18"/>
    </location>
</feature>
<evidence type="ECO:0000313" key="3">
    <source>
        <dbReference type="EMBL" id="PKR78475.1"/>
    </source>
</evidence>
<keyword evidence="4" id="KW-1185">Reference proteome</keyword>
<dbReference type="PROSITE" id="PS51257">
    <property type="entry name" value="PROKAR_LIPOPROTEIN"/>
    <property type="match status" value="1"/>
</dbReference>